<comment type="caution">
    <text evidence="1">The sequence shown here is derived from an EMBL/GenBank/DDBJ whole genome shotgun (WGS) entry which is preliminary data.</text>
</comment>
<evidence type="ECO:0000313" key="1">
    <source>
        <dbReference type="EMBL" id="MPM86679.1"/>
    </source>
</evidence>
<proteinExistence type="predicted"/>
<dbReference type="AlphaFoldDB" id="A0A645DBT6"/>
<sequence length="45" mass="5344">MRAVDHRHMIGLSDIVDRSHQREEGFLVVNIFLAMRREQDILLLL</sequence>
<gene>
    <name evidence="1" type="ORF">SDC9_133770</name>
</gene>
<dbReference type="EMBL" id="VSSQ01034664">
    <property type="protein sequence ID" value="MPM86679.1"/>
    <property type="molecule type" value="Genomic_DNA"/>
</dbReference>
<reference evidence="1" key="1">
    <citation type="submission" date="2019-08" db="EMBL/GenBank/DDBJ databases">
        <authorList>
            <person name="Kucharzyk K."/>
            <person name="Murdoch R.W."/>
            <person name="Higgins S."/>
            <person name="Loffler F."/>
        </authorList>
    </citation>
    <scope>NUCLEOTIDE SEQUENCE</scope>
</reference>
<organism evidence="1">
    <name type="scientific">bioreactor metagenome</name>
    <dbReference type="NCBI Taxonomy" id="1076179"/>
    <lineage>
        <taxon>unclassified sequences</taxon>
        <taxon>metagenomes</taxon>
        <taxon>ecological metagenomes</taxon>
    </lineage>
</organism>
<accession>A0A645DBT6</accession>
<protein>
    <submittedName>
        <fullName evidence="1">Uncharacterized protein</fullName>
    </submittedName>
</protein>
<name>A0A645DBT6_9ZZZZ</name>